<keyword evidence="2" id="KW-1185">Reference proteome</keyword>
<evidence type="ECO:0000313" key="2">
    <source>
        <dbReference type="Proteomes" id="UP001165960"/>
    </source>
</evidence>
<organism evidence="1 2">
    <name type="scientific">Entomophthora muscae</name>
    <dbReference type="NCBI Taxonomy" id="34485"/>
    <lineage>
        <taxon>Eukaryota</taxon>
        <taxon>Fungi</taxon>
        <taxon>Fungi incertae sedis</taxon>
        <taxon>Zoopagomycota</taxon>
        <taxon>Entomophthoromycotina</taxon>
        <taxon>Entomophthoromycetes</taxon>
        <taxon>Entomophthorales</taxon>
        <taxon>Entomophthoraceae</taxon>
        <taxon>Entomophthora</taxon>
    </lineage>
</organism>
<gene>
    <name evidence="1" type="ORF">DSO57_1003989</name>
</gene>
<accession>A0ACC2SL87</accession>
<reference evidence="1" key="1">
    <citation type="submission" date="2022-04" db="EMBL/GenBank/DDBJ databases">
        <title>Genome of the entomopathogenic fungus Entomophthora muscae.</title>
        <authorList>
            <person name="Elya C."/>
            <person name="Lovett B.R."/>
            <person name="Lee E."/>
            <person name="Macias A.M."/>
            <person name="Hajek A.E."/>
            <person name="De Bivort B.L."/>
            <person name="Kasson M.T."/>
            <person name="De Fine Licht H.H."/>
            <person name="Stajich J.E."/>
        </authorList>
    </citation>
    <scope>NUCLEOTIDE SEQUENCE</scope>
    <source>
        <strain evidence="1">Berkeley</strain>
    </source>
</reference>
<name>A0ACC2SL87_9FUNG</name>
<evidence type="ECO:0000313" key="1">
    <source>
        <dbReference type="EMBL" id="KAJ9063058.1"/>
    </source>
</evidence>
<sequence length="220" mass="24221">MGLELDDKPTMVTLGNNSTDTSFESKGSVIMKLGLSQIKVKFLVMDKLPQPVMNDISILVLKTWGLNPGSQKEPCYNQDRQEPARLPVGLNPRPPEISCPNQEELKSANLTSVKTVGLKSTLGTPELKPDPPKATQVTQNRQKPANLLGWRPKLSNYPENHQTSKDNSPNGHQIAINHVQPKILTYAEVVACLKKVTTRPPASPANDHQHMPASSPEWVI</sequence>
<protein>
    <submittedName>
        <fullName evidence="1">Uncharacterized protein</fullName>
    </submittedName>
</protein>
<proteinExistence type="predicted"/>
<dbReference type="EMBL" id="QTSX02004980">
    <property type="protein sequence ID" value="KAJ9063058.1"/>
    <property type="molecule type" value="Genomic_DNA"/>
</dbReference>
<comment type="caution">
    <text evidence="1">The sequence shown here is derived from an EMBL/GenBank/DDBJ whole genome shotgun (WGS) entry which is preliminary data.</text>
</comment>
<dbReference type="Proteomes" id="UP001165960">
    <property type="component" value="Unassembled WGS sequence"/>
</dbReference>